<evidence type="ECO:0000259" key="1">
    <source>
        <dbReference type="PROSITE" id="PS51352"/>
    </source>
</evidence>
<accession>A0A5C7ACU9</accession>
<dbReference type="InterPro" id="IPR000866">
    <property type="entry name" value="AhpC/TSA"/>
</dbReference>
<dbReference type="AlphaFoldDB" id="A0A5C7ACU9"/>
<dbReference type="GO" id="GO:0016491">
    <property type="term" value="F:oxidoreductase activity"/>
    <property type="evidence" value="ECO:0007669"/>
    <property type="project" value="InterPro"/>
</dbReference>
<dbReference type="Gene3D" id="3.40.30.10">
    <property type="entry name" value="Glutaredoxin"/>
    <property type="match status" value="1"/>
</dbReference>
<dbReference type="Proteomes" id="UP000321734">
    <property type="component" value="Unassembled WGS sequence"/>
</dbReference>
<dbReference type="PANTHER" id="PTHR43640:SF1">
    <property type="entry name" value="THIOREDOXIN-DEPENDENT PEROXIREDOXIN"/>
    <property type="match status" value="1"/>
</dbReference>
<reference evidence="2 3" key="1">
    <citation type="submission" date="2019-08" db="EMBL/GenBank/DDBJ databases">
        <title>Genome sequence of Gelidibacter salicanalis IC162T.</title>
        <authorList>
            <person name="Bowman J.P."/>
        </authorList>
    </citation>
    <scope>NUCLEOTIDE SEQUENCE [LARGE SCALE GENOMIC DNA]</scope>
    <source>
        <strain evidence="2 3">IC162</strain>
    </source>
</reference>
<evidence type="ECO:0000313" key="3">
    <source>
        <dbReference type="Proteomes" id="UP000321734"/>
    </source>
</evidence>
<comment type="caution">
    <text evidence="2">The sequence shown here is derived from an EMBL/GenBank/DDBJ whole genome shotgun (WGS) entry which is preliminary data.</text>
</comment>
<dbReference type="Pfam" id="PF00578">
    <property type="entry name" value="AhpC-TSA"/>
    <property type="match status" value="1"/>
</dbReference>
<proteinExistence type="predicted"/>
<dbReference type="CDD" id="cd02970">
    <property type="entry name" value="PRX_like2"/>
    <property type="match status" value="1"/>
</dbReference>
<dbReference type="PROSITE" id="PS51352">
    <property type="entry name" value="THIOREDOXIN_2"/>
    <property type="match status" value="1"/>
</dbReference>
<protein>
    <submittedName>
        <fullName evidence="2">AhpC/TSA family protein</fullName>
    </submittedName>
</protein>
<sequence length="168" mass="19141">MIKPRTKAPDLTIDLVNDTTWSLADQTPDNFTLVVVYRGKHCPICKKYLQTLQQHLPEFTEKGVNLIAISSDSEKRAKATYDEWKVKDLPIGYNFPIAEARAWGLAISKGIKEEPEEFIEPALFLIRPDQTLYASSIQTMPFARPEIEELLKSIDFIVKENYPARGEA</sequence>
<gene>
    <name evidence="2" type="ORF">ES711_15310</name>
</gene>
<dbReference type="InterPro" id="IPR047262">
    <property type="entry name" value="PRX-like1"/>
</dbReference>
<dbReference type="PANTHER" id="PTHR43640">
    <property type="entry name" value="OS07G0260300 PROTEIN"/>
    <property type="match status" value="1"/>
</dbReference>
<evidence type="ECO:0000313" key="2">
    <source>
        <dbReference type="EMBL" id="TXE05704.1"/>
    </source>
</evidence>
<dbReference type="OrthoDB" id="9809746at2"/>
<dbReference type="GO" id="GO:0016209">
    <property type="term" value="F:antioxidant activity"/>
    <property type="evidence" value="ECO:0007669"/>
    <property type="project" value="InterPro"/>
</dbReference>
<dbReference type="EMBL" id="VORX01000010">
    <property type="protein sequence ID" value="TXE05704.1"/>
    <property type="molecule type" value="Genomic_DNA"/>
</dbReference>
<name>A0A5C7ACU9_9FLAO</name>
<dbReference type="SUPFAM" id="SSF52833">
    <property type="entry name" value="Thioredoxin-like"/>
    <property type="match status" value="1"/>
</dbReference>
<feature type="domain" description="Thioredoxin" evidence="1">
    <location>
        <begin position="2"/>
        <end position="159"/>
    </location>
</feature>
<organism evidence="2 3">
    <name type="scientific">Gelidibacter salicanalis</name>
    <dbReference type="NCBI Taxonomy" id="291193"/>
    <lineage>
        <taxon>Bacteria</taxon>
        <taxon>Pseudomonadati</taxon>
        <taxon>Bacteroidota</taxon>
        <taxon>Flavobacteriia</taxon>
        <taxon>Flavobacteriales</taxon>
        <taxon>Flavobacteriaceae</taxon>
        <taxon>Gelidibacter</taxon>
    </lineage>
</organism>
<dbReference type="InterPro" id="IPR036249">
    <property type="entry name" value="Thioredoxin-like_sf"/>
</dbReference>
<keyword evidence="3" id="KW-1185">Reference proteome</keyword>
<dbReference type="InterPro" id="IPR013766">
    <property type="entry name" value="Thioredoxin_domain"/>
</dbReference>